<dbReference type="Proteomes" id="UP000608154">
    <property type="component" value="Unassembled WGS sequence"/>
</dbReference>
<reference evidence="2" key="1">
    <citation type="journal article" date="2014" name="Int. J. Syst. Evol. Microbiol.">
        <title>Complete genome sequence of Corynebacterium casei LMG S-19264T (=DSM 44701T), isolated from a smear-ripened cheese.</title>
        <authorList>
            <consortium name="US DOE Joint Genome Institute (JGI-PGF)"/>
            <person name="Walter F."/>
            <person name="Albersmeier A."/>
            <person name="Kalinowski J."/>
            <person name="Ruckert C."/>
        </authorList>
    </citation>
    <scope>NUCLEOTIDE SEQUENCE</scope>
    <source>
        <strain evidence="2">CGMCC 1.15095</strain>
    </source>
</reference>
<protein>
    <recommendedName>
        <fullName evidence="4">DUF2934 domain-containing protein</fullName>
    </recommendedName>
</protein>
<dbReference type="RefSeq" id="WP_188771841.1">
    <property type="nucleotide sequence ID" value="NZ_BMHK01000015.1"/>
</dbReference>
<feature type="compositionally biased region" description="Basic and acidic residues" evidence="1">
    <location>
        <begin position="1"/>
        <end position="38"/>
    </location>
</feature>
<reference evidence="2" key="2">
    <citation type="submission" date="2020-09" db="EMBL/GenBank/DDBJ databases">
        <authorList>
            <person name="Sun Q."/>
            <person name="Zhou Y."/>
        </authorList>
    </citation>
    <scope>NUCLEOTIDE SEQUENCE</scope>
    <source>
        <strain evidence="2">CGMCC 1.15095</strain>
    </source>
</reference>
<dbReference type="InterPro" id="IPR021327">
    <property type="entry name" value="DUF2934"/>
</dbReference>
<organism evidence="2 3">
    <name type="scientific">Novosphingobium endophyticum</name>
    <dbReference type="NCBI Taxonomy" id="1955250"/>
    <lineage>
        <taxon>Bacteria</taxon>
        <taxon>Pseudomonadati</taxon>
        <taxon>Pseudomonadota</taxon>
        <taxon>Alphaproteobacteria</taxon>
        <taxon>Sphingomonadales</taxon>
        <taxon>Sphingomonadaceae</taxon>
        <taxon>Novosphingobium</taxon>
    </lineage>
</organism>
<dbReference type="EMBL" id="BMHK01000015">
    <property type="protein sequence ID" value="GGC05105.1"/>
    <property type="molecule type" value="Genomic_DNA"/>
</dbReference>
<dbReference type="AlphaFoldDB" id="A0A916TT68"/>
<dbReference type="Pfam" id="PF11154">
    <property type="entry name" value="DUF2934"/>
    <property type="match status" value="1"/>
</dbReference>
<feature type="region of interest" description="Disordered" evidence="1">
    <location>
        <begin position="1"/>
        <end position="86"/>
    </location>
</feature>
<comment type="caution">
    <text evidence="2">The sequence shown here is derived from an EMBL/GenBank/DDBJ whole genome shotgun (WGS) entry which is preliminary data.</text>
</comment>
<gene>
    <name evidence="2" type="ORF">GCM10011494_24630</name>
</gene>
<evidence type="ECO:0000313" key="2">
    <source>
        <dbReference type="EMBL" id="GGC05105.1"/>
    </source>
</evidence>
<evidence type="ECO:0000313" key="3">
    <source>
        <dbReference type="Proteomes" id="UP000608154"/>
    </source>
</evidence>
<keyword evidence="3" id="KW-1185">Reference proteome</keyword>
<evidence type="ECO:0000256" key="1">
    <source>
        <dbReference type="SAM" id="MobiDB-lite"/>
    </source>
</evidence>
<proteinExistence type="predicted"/>
<accession>A0A916TT68</accession>
<evidence type="ECO:0008006" key="4">
    <source>
        <dbReference type="Google" id="ProtNLM"/>
    </source>
</evidence>
<name>A0A916TT68_9SPHN</name>
<sequence length="86" mass="9091">MADQDGRIRERAHELWEKEGRPQGQEHKHWLQAEREIAAEGASKSTSAKGNSPPGKPAQGEPAKTKTSKAAPQAAKPKKPGTAGGG</sequence>